<dbReference type="GO" id="GO:0043093">
    <property type="term" value="P:FtsZ-dependent cytokinesis"/>
    <property type="evidence" value="ECO:0007669"/>
    <property type="project" value="UniProtKB-UniRule"/>
</dbReference>
<protein>
    <recommendedName>
        <fullName evidence="8">Cell division protein DivIB</fullName>
    </recommendedName>
</protein>
<accession>A0A0F4KPN2</accession>
<dbReference type="HOGENOM" id="CLU_046278_0_0_9"/>
<comment type="subcellular location">
    <subcellularLocation>
        <location evidence="8">Cell membrane</location>
        <topology evidence="8">Single-pass type II membrane protein</topology>
    </subcellularLocation>
    <subcellularLocation>
        <location evidence="1">Membrane</location>
    </subcellularLocation>
    <text evidence="8">Localizes to the division septum.</text>
</comment>
<evidence type="ECO:0000256" key="1">
    <source>
        <dbReference type="ARBA" id="ARBA00004370"/>
    </source>
</evidence>
<keyword evidence="4 8" id="KW-0812">Transmembrane</keyword>
<dbReference type="AlphaFoldDB" id="A0A0F4KPN2"/>
<dbReference type="STRING" id="1218508.JG29_10300"/>
<dbReference type="InterPro" id="IPR013685">
    <property type="entry name" value="POTRA_FtsQ_type"/>
</dbReference>
<proteinExistence type="inferred from homology"/>
<dbReference type="Pfam" id="PF08478">
    <property type="entry name" value="POTRA_1"/>
    <property type="match status" value="1"/>
</dbReference>
<dbReference type="EMBL" id="JXBZ01000008">
    <property type="protein sequence ID" value="KJY48627.1"/>
    <property type="molecule type" value="Genomic_DNA"/>
</dbReference>
<organism evidence="10 11">
    <name type="scientific">Bombilactobacillus mellis</name>
    <dbReference type="NCBI Taxonomy" id="1218508"/>
    <lineage>
        <taxon>Bacteria</taxon>
        <taxon>Bacillati</taxon>
        <taxon>Bacillota</taxon>
        <taxon>Bacilli</taxon>
        <taxon>Lactobacillales</taxon>
        <taxon>Lactobacillaceae</taxon>
        <taxon>Bombilactobacillus</taxon>
    </lineage>
</organism>
<keyword evidence="5 8" id="KW-1133">Transmembrane helix</keyword>
<evidence type="ECO:0000259" key="9">
    <source>
        <dbReference type="PROSITE" id="PS51779"/>
    </source>
</evidence>
<dbReference type="PANTHER" id="PTHR37820:SF1">
    <property type="entry name" value="CELL DIVISION PROTEIN FTSQ"/>
    <property type="match status" value="1"/>
</dbReference>
<dbReference type="InterPro" id="IPR034746">
    <property type="entry name" value="POTRA"/>
</dbReference>
<evidence type="ECO:0000256" key="2">
    <source>
        <dbReference type="ARBA" id="ARBA00022475"/>
    </source>
</evidence>
<evidence type="ECO:0000256" key="8">
    <source>
        <dbReference type="HAMAP-Rule" id="MF_00912"/>
    </source>
</evidence>
<dbReference type="Proteomes" id="UP000033695">
    <property type="component" value="Unassembled WGS sequence"/>
</dbReference>
<dbReference type="InterPro" id="IPR050487">
    <property type="entry name" value="FtsQ_DivIB"/>
</dbReference>
<comment type="function">
    <text evidence="8">Cell division protein that may be involved in stabilizing or promoting the assembly of the division complex.</text>
</comment>
<evidence type="ECO:0000256" key="7">
    <source>
        <dbReference type="ARBA" id="ARBA00023306"/>
    </source>
</evidence>
<dbReference type="GO" id="GO:0005886">
    <property type="term" value="C:plasma membrane"/>
    <property type="evidence" value="ECO:0007669"/>
    <property type="project" value="UniProtKB-SubCell"/>
</dbReference>
<gene>
    <name evidence="10" type="primary">ftsQ</name>
    <name evidence="8" type="synonym">divIB</name>
    <name evidence="10" type="ORF">JG29_10300</name>
</gene>
<dbReference type="GO" id="GO:0032153">
    <property type="term" value="C:cell division site"/>
    <property type="evidence" value="ECO:0007669"/>
    <property type="project" value="UniProtKB-UniRule"/>
</dbReference>
<feature type="domain" description="POTRA" evidence="9">
    <location>
        <begin position="61"/>
        <end position="132"/>
    </location>
</feature>
<dbReference type="PANTHER" id="PTHR37820">
    <property type="entry name" value="CELL DIVISION PROTEIN DIVIB"/>
    <property type="match status" value="1"/>
</dbReference>
<name>A0A0F4KPN2_9LACO</name>
<evidence type="ECO:0000256" key="5">
    <source>
        <dbReference type="ARBA" id="ARBA00022989"/>
    </source>
</evidence>
<evidence type="ECO:0000313" key="11">
    <source>
        <dbReference type="Proteomes" id="UP000033695"/>
    </source>
</evidence>
<dbReference type="InterPro" id="IPR026580">
    <property type="entry name" value="DivIB"/>
</dbReference>
<keyword evidence="3 8" id="KW-0132">Cell division</keyword>
<dbReference type="Gene3D" id="3.40.50.10960">
    <property type="match status" value="1"/>
</dbReference>
<evidence type="ECO:0000256" key="6">
    <source>
        <dbReference type="ARBA" id="ARBA00023136"/>
    </source>
</evidence>
<comment type="caution">
    <text evidence="10">The sequence shown here is derived from an EMBL/GenBank/DDBJ whole genome shotgun (WGS) entry which is preliminary data.</text>
</comment>
<reference evidence="10 11" key="1">
    <citation type="submission" date="2014-12" db="EMBL/GenBank/DDBJ databases">
        <title>Comparative genomics of the lactic acid bacteria isolated from the honey bee gut.</title>
        <authorList>
            <person name="Ellegaard K.M."/>
            <person name="Tamarit D."/>
            <person name="Javelind E."/>
            <person name="Olofsson T."/>
            <person name="Andersson S.G."/>
            <person name="Vasquez A."/>
        </authorList>
    </citation>
    <scope>NUCLEOTIDE SEQUENCE [LARGE SCALE GENOMIC DNA]</scope>
    <source>
        <strain evidence="10 11">Hon2</strain>
    </source>
</reference>
<comment type="similarity">
    <text evidence="8">Belongs to the FtsQ/DivIB family. DivIB subfamily.</text>
</comment>
<keyword evidence="7 8" id="KW-0131">Cell cycle</keyword>
<dbReference type="Pfam" id="PF03799">
    <property type="entry name" value="FtsQ_DivIB_C"/>
    <property type="match status" value="1"/>
</dbReference>
<sequence length="262" mass="30354">MARRKRNNLIFIDNEYQPAQSKQHHGVNLIQKLRRISFKNYFIVFLGILIIVIGYLFSPLGHVRTISVTGTNYLGAQQIIDASQIKNESLVINTLIHKKAIYRRIQRQVPLVKTVNYHYQDFNNLKINVHEYQTVGFLLKNGGYYRILENSRILSEKLAQPIGNFPVYQDFGTKTSLAKFVQLYLHLPAKLRNDISEIHGNKNVKNQYRITLYMNDGNIVIGDIRTLQDKLQYYPEIAKQMPAKGIVNLELGAYSKSFPKKK</sequence>
<feature type="transmembrane region" description="Helical" evidence="8">
    <location>
        <begin position="41"/>
        <end position="58"/>
    </location>
</feature>
<evidence type="ECO:0000256" key="3">
    <source>
        <dbReference type="ARBA" id="ARBA00022618"/>
    </source>
</evidence>
<dbReference type="PROSITE" id="PS51779">
    <property type="entry name" value="POTRA"/>
    <property type="match status" value="1"/>
</dbReference>
<keyword evidence="6 8" id="KW-0472">Membrane</keyword>
<keyword evidence="2 8" id="KW-1003">Cell membrane</keyword>
<evidence type="ECO:0000313" key="10">
    <source>
        <dbReference type="EMBL" id="KJY48627.1"/>
    </source>
</evidence>
<dbReference type="HAMAP" id="MF_00912">
    <property type="entry name" value="DivIB"/>
    <property type="match status" value="1"/>
</dbReference>
<keyword evidence="11" id="KW-1185">Reference proteome</keyword>
<dbReference type="PATRIC" id="fig|1218508.4.peg.1015"/>
<dbReference type="RefSeq" id="WP_052696317.1">
    <property type="nucleotide sequence ID" value="NZ_JBHTHW010000008.1"/>
</dbReference>
<evidence type="ECO:0000256" key="4">
    <source>
        <dbReference type="ARBA" id="ARBA00022692"/>
    </source>
</evidence>
<dbReference type="InterPro" id="IPR005548">
    <property type="entry name" value="Cell_div_FtsQ/DivIB_C"/>
</dbReference>
<dbReference type="OrthoDB" id="1819027at2"/>